<dbReference type="Pfam" id="PF08402">
    <property type="entry name" value="TOBE_2"/>
    <property type="match status" value="1"/>
</dbReference>
<dbReference type="PANTHER" id="PTHR42781">
    <property type="entry name" value="SPERMIDINE/PUTRESCINE IMPORT ATP-BINDING PROTEIN POTA"/>
    <property type="match status" value="1"/>
</dbReference>
<proteinExistence type="predicted"/>
<evidence type="ECO:0000313" key="5">
    <source>
        <dbReference type="EMBL" id="MEJ8567207.1"/>
    </source>
</evidence>
<dbReference type="InterPro" id="IPR017871">
    <property type="entry name" value="ABC_transporter-like_CS"/>
</dbReference>
<dbReference type="GO" id="GO:0005524">
    <property type="term" value="F:ATP binding"/>
    <property type="evidence" value="ECO:0007669"/>
    <property type="project" value="UniProtKB-KW"/>
</dbReference>
<dbReference type="InterPro" id="IPR003593">
    <property type="entry name" value="AAA+_ATPase"/>
</dbReference>
<feature type="domain" description="ABC transporter" evidence="4">
    <location>
        <begin position="11"/>
        <end position="241"/>
    </location>
</feature>
<dbReference type="PROSITE" id="PS50893">
    <property type="entry name" value="ABC_TRANSPORTER_2"/>
    <property type="match status" value="1"/>
</dbReference>
<reference evidence="5 6" key="1">
    <citation type="submission" date="2024-02" db="EMBL/GenBank/DDBJ databases">
        <title>A novel Wenzhouxiangellaceae bacterium, isolated from coastal sediments.</title>
        <authorList>
            <person name="Du Z.-J."/>
            <person name="Ye Y.-Q."/>
            <person name="Zhang X.-Y."/>
        </authorList>
    </citation>
    <scope>NUCLEOTIDE SEQUENCE [LARGE SCALE GENOMIC DNA]</scope>
    <source>
        <strain evidence="5 6">CH-27</strain>
    </source>
</reference>
<dbReference type="GO" id="GO:0043190">
    <property type="term" value="C:ATP-binding cassette (ABC) transporter complex"/>
    <property type="evidence" value="ECO:0007669"/>
    <property type="project" value="InterPro"/>
</dbReference>
<dbReference type="InterPro" id="IPR003439">
    <property type="entry name" value="ABC_transporter-like_ATP-bd"/>
</dbReference>
<dbReference type="Proteomes" id="UP001359886">
    <property type="component" value="Unassembled WGS sequence"/>
</dbReference>
<evidence type="ECO:0000256" key="2">
    <source>
        <dbReference type="ARBA" id="ARBA00022741"/>
    </source>
</evidence>
<keyword evidence="6" id="KW-1185">Reference proteome</keyword>
<dbReference type="Gene3D" id="3.40.50.300">
    <property type="entry name" value="P-loop containing nucleotide triphosphate hydrolases"/>
    <property type="match status" value="1"/>
</dbReference>
<keyword evidence="3 5" id="KW-0067">ATP-binding</keyword>
<dbReference type="GO" id="GO:0022857">
    <property type="term" value="F:transmembrane transporter activity"/>
    <property type="evidence" value="ECO:0007669"/>
    <property type="project" value="InterPro"/>
</dbReference>
<keyword evidence="2" id="KW-0547">Nucleotide-binding</keyword>
<evidence type="ECO:0000259" key="4">
    <source>
        <dbReference type="PROSITE" id="PS50893"/>
    </source>
</evidence>
<organism evidence="5 6">
    <name type="scientific">Elongatibacter sediminis</name>
    <dbReference type="NCBI Taxonomy" id="3119006"/>
    <lineage>
        <taxon>Bacteria</taxon>
        <taxon>Pseudomonadati</taxon>
        <taxon>Pseudomonadota</taxon>
        <taxon>Gammaproteobacteria</taxon>
        <taxon>Chromatiales</taxon>
        <taxon>Wenzhouxiangellaceae</taxon>
        <taxon>Elongatibacter</taxon>
    </lineage>
</organism>
<dbReference type="InterPro" id="IPR050093">
    <property type="entry name" value="ABC_SmlMolc_Importer"/>
</dbReference>
<comment type="caution">
    <text evidence="5">The sequence shown here is derived from an EMBL/GenBank/DDBJ whole genome shotgun (WGS) entry which is preliminary data.</text>
</comment>
<dbReference type="PROSITE" id="PS00211">
    <property type="entry name" value="ABC_TRANSPORTER_1"/>
    <property type="match status" value="1"/>
</dbReference>
<dbReference type="InterPro" id="IPR008995">
    <property type="entry name" value="Mo/tungstate-bd_C_term_dom"/>
</dbReference>
<accession>A0AAW9R5Y7</accession>
<sequence length="372" mass="40843">MPRTPPSGTTVQLEHLTCAYGKTVALDRLDLTIESGEFFTLLGPSGSGKTTTLMLIAGFAEPSAGEIRLDGAAVSKAPPHQRDIGVVFQNYSLFPHMSVAGNIAFPLELRGVSSTEIEDRVQAMLNRVGLSRHAGRMPHELSGGQQQRVALARALVFEPGLLLLDEPFSALDPELRTELQSELLRLHEKTGTTILCVTHDQSEALALSDRIAVLNNGKLEQTGTPVDMYEHPENAFVARFIGDCNLLQGRVRERIDDRVLVELHPDFTVHAQASETLKPGQECQIMVRPHRIRLGASTEGTDNRYKGRLTKMVYAGDTRFCHVELQTGNHLRIALPEADIPNHPQAVNAETEIGFDAKHAIAFSLDHTSDEN</sequence>
<dbReference type="GO" id="GO:0016887">
    <property type="term" value="F:ATP hydrolysis activity"/>
    <property type="evidence" value="ECO:0007669"/>
    <property type="project" value="InterPro"/>
</dbReference>
<dbReference type="Gene3D" id="2.40.50.100">
    <property type="match status" value="1"/>
</dbReference>
<dbReference type="SMART" id="SM00382">
    <property type="entry name" value="AAA"/>
    <property type="match status" value="1"/>
</dbReference>
<name>A0AAW9R5Y7_9GAMM</name>
<evidence type="ECO:0000256" key="1">
    <source>
        <dbReference type="ARBA" id="ARBA00022448"/>
    </source>
</evidence>
<dbReference type="InterPro" id="IPR013611">
    <property type="entry name" value="Transp-assoc_OB_typ2"/>
</dbReference>
<dbReference type="Pfam" id="PF00005">
    <property type="entry name" value="ABC_tran"/>
    <property type="match status" value="1"/>
</dbReference>
<protein>
    <submittedName>
        <fullName evidence="5">ABC transporter ATP-binding protein</fullName>
    </submittedName>
</protein>
<dbReference type="RefSeq" id="WP_354694522.1">
    <property type="nucleotide sequence ID" value="NZ_JAZHOG010000003.1"/>
</dbReference>
<dbReference type="PANTHER" id="PTHR42781:SF4">
    <property type="entry name" value="SPERMIDINE_PUTRESCINE IMPORT ATP-BINDING PROTEIN POTA"/>
    <property type="match status" value="1"/>
</dbReference>
<evidence type="ECO:0000256" key="3">
    <source>
        <dbReference type="ARBA" id="ARBA00022840"/>
    </source>
</evidence>
<keyword evidence="1" id="KW-0813">Transport</keyword>
<dbReference type="EMBL" id="JAZHOG010000003">
    <property type="protein sequence ID" value="MEJ8567207.1"/>
    <property type="molecule type" value="Genomic_DNA"/>
</dbReference>
<dbReference type="InterPro" id="IPR027417">
    <property type="entry name" value="P-loop_NTPase"/>
</dbReference>
<dbReference type="FunFam" id="3.40.50.300:FF:000425">
    <property type="entry name" value="Probable ABC transporter, ATP-binding subunit"/>
    <property type="match status" value="1"/>
</dbReference>
<gene>
    <name evidence="5" type="ORF">V3330_06170</name>
</gene>
<dbReference type="AlphaFoldDB" id="A0AAW9R5Y7"/>
<dbReference type="GO" id="GO:0015697">
    <property type="term" value="P:quaternary ammonium group transport"/>
    <property type="evidence" value="ECO:0007669"/>
    <property type="project" value="UniProtKB-ARBA"/>
</dbReference>
<dbReference type="SUPFAM" id="SSF50331">
    <property type="entry name" value="MOP-like"/>
    <property type="match status" value="1"/>
</dbReference>
<dbReference type="SUPFAM" id="SSF52540">
    <property type="entry name" value="P-loop containing nucleoside triphosphate hydrolases"/>
    <property type="match status" value="1"/>
</dbReference>
<evidence type="ECO:0000313" key="6">
    <source>
        <dbReference type="Proteomes" id="UP001359886"/>
    </source>
</evidence>